<protein>
    <submittedName>
        <fullName evidence="1">Uncharacterized protein</fullName>
    </submittedName>
</protein>
<reference evidence="2" key="2">
    <citation type="submission" date="2012-07" db="EMBL/GenBank/DDBJ databases">
        <title>Complete genome sequence of 'Candidatus Mycoplasma haemolamae'.</title>
        <authorList>
            <person name="Guimaraes A.M.S."/>
            <person name="Toth B."/>
            <person name="Santos A.P."/>
            <person name="Nascimento N.C."/>
            <person name="Sojka J.E."/>
            <person name="Messick J.B."/>
        </authorList>
    </citation>
    <scope>NUCLEOTIDE SEQUENCE [LARGE SCALE GENOMIC DNA]</scope>
    <source>
        <strain evidence="2">Purdue</strain>
    </source>
</reference>
<proteinExistence type="predicted"/>
<evidence type="ECO:0000313" key="1">
    <source>
        <dbReference type="EMBL" id="AFO51587.1"/>
    </source>
</evidence>
<organism evidence="1 2">
    <name type="scientific">Mycoplasma haematolamae (strain Purdue)</name>
    <dbReference type="NCBI Taxonomy" id="1212765"/>
    <lineage>
        <taxon>Bacteria</taxon>
        <taxon>Bacillati</taxon>
        <taxon>Mycoplasmatota</taxon>
        <taxon>Mollicutes</taxon>
        <taxon>Mycoplasmataceae</taxon>
        <taxon>Mycoplasma</taxon>
    </lineage>
</organism>
<evidence type="ECO:0000313" key="2">
    <source>
        <dbReference type="Proteomes" id="UP000006502"/>
    </source>
</evidence>
<reference evidence="1 2" key="1">
    <citation type="journal article" date="2012" name="J. Bacteriol.">
        <title>Genome Sequence of "Candidatus Mycoplasma haemolamae" Strain Purdue, a Red Blood Cell Pathogen of Alpacas (Vicugna pacos) and Llamas (Lama glama).</title>
        <authorList>
            <person name="Guimaraes A.M."/>
            <person name="Toth B."/>
            <person name="Santos A.P."/>
            <person name="do Nascimento N.C."/>
            <person name="Kritchevsky J.E."/>
            <person name="Messick J.B."/>
        </authorList>
    </citation>
    <scope>NUCLEOTIDE SEQUENCE [LARGE SCALE GENOMIC DNA]</scope>
    <source>
        <strain evidence="1 2">Purdue</strain>
    </source>
</reference>
<dbReference type="HOGENOM" id="CLU_201840_0_0_14"/>
<name>I7C525_MYCHA</name>
<gene>
    <name evidence="1" type="ordered locus">MHLP_00035</name>
</gene>
<keyword evidence="2" id="KW-1185">Reference proteome</keyword>
<dbReference type="EMBL" id="CP003731">
    <property type="protein sequence ID" value="AFO51587.1"/>
    <property type="molecule type" value="Genomic_DNA"/>
</dbReference>
<dbReference type="Proteomes" id="UP000006502">
    <property type="component" value="Chromosome"/>
</dbReference>
<dbReference type="KEGG" id="mhl:MHLP_00035"/>
<dbReference type="AlphaFoldDB" id="I7C525"/>
<dbReference type="STRING" id="1212765.MHLP_00035"/>
<sequence length="72" mass="8556">MNKFIKKYLEAYIGICKTLLMGKAIVIETDTLIALAALNRKVLYQLKNRPLKKTYHFYRQYRSVSCTHTWRS</sequence>
<dbReference type="PATRIC" id="fig|1212765.3.peg.7"/>
<accession>I7C525</accession>
<dbReference type="OrthoDB" id="400850at2"/>